<name>A0ACC5R5L4_9HYPH</name>
<evidence type="ECO:0000313" key="1">
    <source>
        <dbReference type="EMBL" id="MBK1867910.1"/>
    </source>
</evidence>
<dbReference type="Proteomes" id="UP000616151">
    <property type="component" value="Unassembled WGS sequence"/>
</dbReference>
<gene>
    <name evidence="1" type="ORF">JHL16_16255</name>
</gene>
<keyword evidence="2" id="KW-1185">Reference proteome</keyword>
<evidence type="ECO:0000313" key="2">
    <source>
        <dbReference type="Proteomes" id="UP000616151"/>
    </source>
</evidence>
<sequence>MPDLASLDRHVDACRRLILDRLDRGRDEPPATRREIDTLLALSSSDAGPLSPVSPTRLPACDFLPDALALGDLGPEADIARALSAIAPALHWTYSYPDDPRLNGLASAIAFTQIIGRQGLKRDNGLLLGLTLMAPHTIYPLHAHPAVEFYLVIAGTALWQAGHEPAMARPPGSLIFHPSGVAHAMTTAAEPLLAVFTWHGDIMSPSVYLT</sequence>
<organism evidence="1 2">
    <name type="scientific">Taklimakanibacter albus</name>
    <dbReference type="NCBI Taxonomy" id="2800327"/>
    <lineage>
        <taxon>Bacteria</taxon>
        <taxon>Pseudomonadati</taxon>
        <taxon>Pseudomonadota</taxon>
        <taxon>Alphaproteobacteria</taxon>
        <taxon>Hyphomicrobiales</taxon>
        <taxon>Aestuariivirgaceae</taxon>
        <taxon>Taklimakanibacter</taxon>
    </lineage>
</organism>
<protein>
    <submittedName>
        <fullName evidence="1">Cupin domain-containing protein</fullName>
    </submittedName>
</protein>
<accession>A0ACC5R5L4</accession>
<proteinExistence type="predicted"/>
<comment type="caution">
    <text evidence="1">The sequence shown here is derived from an EMBL/GenBank/DDBJ whole genome shotgun (WGS) entry which is preliminary data.</text>
</comment>
<reference evidence="1" key="1">
    <citation type="submission" date="2021-01" db="EMBL/GenBank/DDBJ databases">
        <authorList>
            <person name="Sun Q."/>
        </authorList>
    </citation>
    <scope>NUCLEOTIDE SEQUENCE</scope>
    <source>
        <strain evidence="1">YIM B02566</strain>
    </source>
</reference>
<dbReference type="EMBL" id="JAENHL010000007">
    <property type="protein sequence ID" value="MBK1867910.1"/>
    <property type="molecule type" value="Genomic_DNA"/>
</dbReference>